<accession>A0ACB7HMX6</accession>
<dbReference type="Proteomes" id="UP000091857">
    <property type="component" value="Chromosome 5"/>
</dbReference>
<reference evidence="2" key="1">
    <citation type="journal article" date="2016" name="Nat. Biotechnol.">
        <title>Sequencing wild and cultivated cassava and related species reveals extensive interspecific hybridization and genetic diversity.</title>
        <authorList>
            <person name="Bredeson J.V."/>
            <person name="Lyons J.B."/>
            <person name="Prochnik S.E."/>
            <person name="Wu G.A."/>
            <person name="Ha C.M."/>
            <person name="Edsinger-Gonzales E."/>
            <person name="Grimwood J."/>
            <person name="Schmutz J."/>
            <person name="Rabbi I.Y."/>
            <person name="Egesi C."/>
            <person name="Nauluvula P."/>
            <person name="Lebot V."/>
            <person name="Ndunguru J."/>
            <person name="Mkamilo G."/>
            <person name="Bart R.S."/>
            <person name="Setter T.L."/>
            <person name="Gleadow R.M."/>
            <person name="Kulakow P."/>
            <person name="Ferguson M.E."/>
            <person name="Rounsley S."/>
            <person name="Rokhsar D.S."/>
        </authorList>
    </citation>
    <scope>NUCLEOTIDE SEQUENCE [LARGE SCALE GENOMIC DNA]</scope>
    <source>
        <strain evidence="2">cv. AM560-2</strain>
    </source>
</reference>
<evidence type="ECO:0000313" key="1">
    <source>
        <dbReference type="EMBL" id="KAG8653862.1"/>
    </source>
</evidence>
<protein>
    <submittedName>
        <fullName evidence="1">Uncharacterized protein</fullName>
    </submittedName>
</protein>
<dbReference type="EMBL" id="CM004391">
    <property type="protein sequence ID" value="KAG8653862.1"/>
    <property type="molecule type" value="Genomic_DNA"/>
</dbReference>
<sequence>MEATLRFTPLPFGTRPCKISGKCRQNNVQLCHPLCAKTCFSFTKAVVESRKSSFWLHKRPFPARKIRQFTINSSDQLQSDYLNSEPISTQEAVPLKASDGAALLSFHDTSNFNTLQYKPKMFQNRFLNFVRINSVLNNAAESFFKSEIRRRLFVTAVLIVISRIGYYIPLPGFDRRLIPQDYLSFISGSVDELGDFTAELKLSFFQLGISPQILASILMQVLCHVIPSLVKLRKEGLDGHEKIKSYIWWMSLGFAILEALIVACYSLPYSIYAASHRAKHVMVTAFLLVCGAMATTWICDTISESGFGQGSSLIICVGILTGYTDTLYKMLCHLSGSAVSWWPYIFAVLGVFTVVTMGAVVVTEGCRKIKLQYYGFKLASAARDDSPITEVEPYIPFNINPSGMQPILTTTYLLAIPSILAGILGSPFWVHVKETLNPETSLGAEPWVYYSIYGLFVFLFNIFDIANLPKEIADYLNKMGARIPNIKPGKATIEYLTKIQASTRFWGGLLLSILATTSTMLDHYLRHINEGFSIGFTSVLIIVGSIIDLRRSYQAYNVMPSLSKALRRYGV</sequence>
<gene>
    <name evidence="1" type="ORF">MANES_05G075600v8</name>
</gene>
<evidence type="ECO:0000313" key="2">
    <source>
        <dbReference type="Proteomes" id="UP000091857"/>
    </source>
</evidence>
<name>A0ACB7HMX6_MANES</name>
<keyword evidence="2" id="KW-1185">Reference proteome</keyword>
<proteinExistence type="predicted"/>
<comment type="caution">
    <text evidence="1">The sequence shown here is derived from an EMBL/GenBank/DDBJ whole genome shotgun (WGS) entry which is preliminary data.</text>
</comment>
<organism evidence="1 2">
    <name type="scientific">Manihot esculenta</name>
    <name type="common">Cassava</name>
    <name type="synonym">Jatropha manihot</name>
    <dbReference type="NCBI Taxonomy" id="3983"/>
    <lineage>
        <taxon>Eukaryota</taxon>
        <taxon>Viridiplantae</taxon>
        <taxon>Streptophyta</taxon>
        <taxon>Embryophyta</taxon>
        <taxon>Tracheophyta</taxon>
        <taxon>Spermatophyta</taxon>
        <taxon>Magnoliopsida</taxon>
        <taxon>eudicotyledons</taxon>
        <taxon>Gunneridae</taxon>
        <taxon>Pentapetalae</taxon>
        <taxon>rosids</taxon>
        <taxon>fabids</taxon>
        <taxon>Malpighiales</taxon>
        <taxon>Euphorbiaceae</taxon>
        <taxon>Crotonoideae</taxon>
        <taxon>Manihoteae</taxon>
        <taxon>Manihot</taxon>
    </lineage>
</organism>